<evidence type="ECO:0000259" key="5">
    <source>
        <dbReference type="Pfam" id="PF03177"/>
    </source>
</evidence>
<proteinExistence type="inferred from homology"/>
<evidence type="ECO:0000256" key="2">
    <source>
        <dbReference type="ARBA" id="ARBA00007373"/>
    </source>
</evidence>
<feature type="domain" description="Nucleoporin Nup133/Nup155-like N-terminal" evidence="6">
    <location>
        <begin position="66"/>
        <end position="483"/>
    </location>
</feature>
<evidence type="ECO:0000256" key="4">
    <source>
        <dbReference type="ARBA" id="ARBA00023242"/>
    </source>
</evidence>
<evidence type="ECO:0000313" key="8">
    <source>
        <dbReference type="RefSeq" id="XP_030374096.1"/>
    </source>
</evidence>
<dbReference type="GO" id="GO:0006606">
    <property type="term" value="P:protein import into nucleus"/>
    <property type="evidence" value="ECO:0007669"/>
    <property type="project" value="TreeGrafter"/>
</dbReference>
<dbReference type="InterPro" id="IPR014908">
    <property type="entry name" value="Nucleoporin_Nup133/Nup155_N"/>
</dbReference>
<dbReference type="RefSeq" id="XP_030374097.1">
    <property type="nucleotide sequence ID" value="XM_030518237.1"/>
</dbReference>
<dbReference type="FunFam" id="1.25.40.440:FF:000001">
    <property type="entry name" value="Nuclear pore complex subunit"/>
    <property type="match status" value="1"/>
</dbReference>
<dbReference type="PANTHER" id="PTHR10350:SF6">
    <property type="entry name" value="NUCLEAR PORE COMPLEX PROTEIN NUP155"/>
    <property type="match status" value="1"/>
</dbReference>
<dbReference type="Pfam" id="PF08801">
    <property type="entry name" value="Nucleoporin_N"/>
    <property type="match status" value="1"/>
</dbReference>
<evidence type="ECO:0000313" key="10">
    <source>
        <dbReference type="RefSeq" id="XP_030374098.1"/>
    </source>
</evidence>
<dbReference type="RefSeq" id="XP_030374098.1">
    <property type="nucleotide sequence ID" value="XM_030518238.1"/>
</dbReference>
<dbReference type="PANTHER" id="PTHR10350">
    <property type="entry name" value="NUCLEAR PORE COMPLEX PROTEIN NUP155"/>
    <property type="match status" value="1"/>
</dbReference>
<keyword evidence="7" id="KW-1185">Reference proteome</keyword>
<name>A0A6J2TGF6_DROLE</name>
<evidence type="ECO:0000256" key="1">
    <source>
        <dbReference type="ARBA" id="ARBA00004123"/>
    </source>
</evidence>
<dbReference type="Gene3D" id="1.20.58.1780">
    <property type="match status" value="1"/>
</dbReference>
<dbReference type="Gene3D" id="1.25.40.450">
    <property type="entry name" value="Nucleoporin, helical domain, N-terminal subdomain"/>
    <property type="match status" value="1"/>
</dbReference>
<gene>
    <name evidence="8 9 10" type="primary">LOC115623729</name>
</gene>
<dbReference type="InterPro" id="IPR042533">
    <property type="entry name" value="Nucleoporin_Nup155_C_1"/>
</dbReference>
<reference evidence="8 9" key="1">
    <citation type="submission" date="2025-04" db="UniProtKB">
        <authorList>
            <consortium name="RefSeq"/>
        </authorList>
    </citation>
    <scope>IDENTIFICATION</scope>
    <source>
        <strain evidence="8 9">11010-0011.00</strain>
        <tissue evidence="8 9">Whole body</tissue>
    </source>
</reference>
<dbReference type="Pfam" id="PF03177">
    <property type="entry name" value="Nucleoporin_C"/>
    <property type="match status" value="1"/>
</dbReference>
<dbReference type="Proteomes" id="UP000504634">
    <property type="component" value="Unplaced"/>
</dbReference>
<dbReference type="GO" id="GO:0044611">
    <property type="term" value="C:nuclear pore inner ring"/>
    <property type="evidence" value="ECO:0007669"/>
    <property type="project" value="TreeGrafter"/>
</dbReference>
<dbReference type="InterPro" id="IPR042537">
    <property type="entry name" value="Nucleoporin_Nup155_C_2"/>
</dbReference>
<dbReference type="GO" id="GO:0006405">
    <property type="term" value="P:RNA export from nucleus"/>
    <property type="evidence" value="ECO:0007669"/>
    <property type="project" value="TreeGrafter"/>
</dbReference>
<dbReference type="InterPro" id="IPR007187">
    <property type="entry name" value="Nucleoporin_Nup133/Nup155_C"/>
</dbReference>
<evidence type="ECO:0000259" key="6">
    <source>
        <dbReference type="Pfam" id="PF08801"/>
    </source>
</evidence>
<dbReference type="Gene3D" id="1.25.40.440">
    <property type="entry name" value="Nucleoporin, helical domain, central subdomain"/>
    <property type="match status" value="1"/>
</dbReference>
<dbReference type="AlphaFoldDB" id="A0A6J2TGF6"/>
<dbReference type="GO" id="GO:0036228">
    <property type="term" value="P:protein localization to nuclear inner membrane"/>
    <property type="evidence" value="ECO:0007669"/>
    <property type="project" value="TreeGrafter"/>
</dbReference>
<evidence type="ECO:0000313" key="9">
    <source>
        <dbReference type="RefSeq" id="XP_030374097.1"/>
    </source>
</evidence>
<dbReference type="GO" id="GO:0017056">
    <property type="term" value="F:structural constituent of nuclear pore"/>
    <property type="evidence" value="ECO:0007669"/>
    <property type="project" value="InterPro"/>
</dbReference>
<dbReference type="GO" id="GO:0000972">
    <property type="term" value="P:transcription-dependent tethering of RNA polymerase II gene DNA at nuclear periphery"/>
    <property type="evidence" value="ECO:0007669"/>
    <property type="project" value="TreeGrafter"/>
</dbReference>
<dbReference type="GeneID" id="115623729"/>
<dbReference type="Gene3D" id="1.20.120.1050">
    <property type="match status" value="1"/>
</dbReference>
<dbReference type="InterPro" id="IPR004870">
    <property type="entry name" value="Nucleoporin_Nup155"/>
</dbReference>
<keyword evidence="3" id="KW-0813">Transport</keyword>
<evidence type="ECO:0000256" key="3">
    <source>
        <dbReference type="ARBA" id="ARBA00022448"/>
    </source>
</evidence>
<comment type="similarity">
    <text evidence="2">Belongs to the non-repetitive/WGA-negative nucleoporin family.</text>
</comment>
<accession>A0A6J2TGF6</accession>
<sequence>MNTSKAKLDLLAVGHKLDWHGNRDGQKSGWLESIRISKQGDITTSGLNGCDYQSLGNLTSDPLHSFKQLRTVSKSANPDEVAEQLKQSNCRHKMGLFPEIGRAWLAIESKIYLWTYDGAMDVTHYDELTHKIECVCLVRPKKGVFVESVKYLLLLATSMEVTVLGVTFGEENSQLTETGLPENNECPQMKLMESPVFVLSNHNVPITAMQGSRDGRIFLAGRDGCLYEFHYQSSFCWIGGKRGKIINLSQSIVTHWVSSFVRMFADVDPITRIAIDNSRSLLYTLTENSDIEAWDLGEDYTKVRRIGKINEYCIVCQAVHAIRCRFIHATIFRSIKAICPLSIEDAKNLNLLAITQSGARLYFSTTSLDGQKQTRGLYLLHVRLPPGYTRNATTTKPKKVYAALYKGGTTVLLSSEKQQLLWSVSATTFTGFPYYVESTELETLEGVTWDLATYQDPCQAAHNSFLRNMRRPSKLVLLTKEGTQIIELLKSTDMLEQLLLTSGGPQHKAVQMYFRTQTEREACASALLLATSDEHGGRAIARWATEAFLVYGGEPCLPMTPMGRPQNIIVLFSAKHDGLYLYISRLLRPIWQLNCVDDELCSTLSPNDCSQLLEELKSLRTFLVILSAIDVNGQSTNSYMSLKIMANNHIVAEKALLEEMRSLSALNQFIRHTSEVIALWKLLLEHRFQTLCRQLSCDQQAILQSCTFRDLLLTRSEVYTFLIISLVDHYFKDSTSLSEVSIGLREVCPNLYRHEDVVIHRATETLMRAKVCTNAVEKDHKLRIALQMYKDAAPFLPLHSICEEFIVAGFYEGVVELVVICAAESDPDELGIQYYNNDECSKQSKGYDHYCKRMSYYKEVELMLDHIKSINQPQDKNEEHFFDCSSSLNVSVAKESSVTNIISLVLPFKDPLLHVTLYEWMLSQDMTEELLAISEQTLGVYLCHKLSRNPESLSLIELLWKYYEKNGQHMRAAQILGKLAICHQNISLEVRIEYLKLAIICMQNEKVCCTKKTEIFLKELENKYDIARLQLSILNTLLLKAQTNQAATIAVNKLNHQLYNVEQLNRQFAIPFHLVDCQAALFYYTHQNDSKLMDTVWPSMDSK</sequence>
<comment type="subcellular location">
    <subcellularLocation>
        <location evidence="1">Nucleus</location>
    </subcellularLocation>
</comment>
<feature type="domain" description="Nucleoporin Nup133/Nup155-like C-terminal" evidence="5">
    <location>
        <begin position="573"/>
        <end position="1097"/>
    </location>
</feature>
<dbReference type="SUPFAM" id="SSF50978">
    <property type="entry name" value="WD40 repeat-like"/>
    <property type="match status" value="1"/>
</dbReference>
<evidence type="ECO:0000313" key="7">
    <source>
        <dbReference type="Proteomes" id="UP000504634"/>
    </source>
</evidence>
<dbReference type="InterPro" id="IPR036322">
    <property type="entry name" value="WD40_repeat_dom_sf"/>
</dbReference>
<protein>
    <submittedName>
        <fullName evidence="8 9">Nuclear pore complex protein Nup154-like</fullName>
    </submittedName>
</protein>
<keyword evidence="4" id="KW-0539">Nucleus</keyword>
<organism evidence="7 9">
    <name type="scientific">Drosophila lebanonensis</name>
    <name type="common">Fruit fly</name>
    <name type="synonym">Scaptodrosophila lebanonensis</name>
    <dbReference type="NCBI Taxonomy" id="7225"/>
    <lineage>
        <taxon>Eukaryota</taxon>
        <taxon>Metazoa</taxon>
        <taxon>Ecdysozoa</taxon>
        <taxon>Arthropoda</taxon>
        <taxon>Hexapoda</taxon>
        <taxon>Insecta</taxon>
        <taxon>Pterygota</taxon>
        <taxon>Neoptera</taxon>
        <taxon>Endopterygota</taxon>
        <taxon>Diptera</taxon>
        <taxon>Brachycera</taxon>
        <taxon>Muscomorpha</taxon>
        <taxon>Ephydroidea</taxon>
        <taxon>Drosophilidae</taxon>
        <taxon>Scaptodrosophila</taxon>
    </lineage>
</organism>
<dbReference type="RefSeq" id="XP_030374096.1">
    <property type="nucleotide sequence ID" value="XM_030518236.1"/>
</dbReference>